<evidence type="ECO:0000259" key="6">
    <source>
        <dbReference type="PROSITE" id="PS51518"/>
    </source>
</evidence>
<evidence type="ECO:0000313" key="7">
    <source>
        <dbReference type="EMBL" id="WWC71030.1"/>
    </source>
</evidence>
<dbReference type="CDD" id="cd20394">
    <property type="entry name" value="Tudor_SGF29_rpt2"/>
    <property type="match status" value="1"/>
</dbReference>
<dbReference type="AlphaFoldDB" id="A0AAJ8L8Z9"/>
<dbReference type="PANTHER" id="PTHR21539">
    <property type="entry name" value="SAGA-ASSOCIATED FACTOR 29"/>
    <property type="match status" value="1"/>
</dbReference>
<feature type="region of interest" description="Disordered" evidence="5">
    <location>
        <begin position="115"/>
        <end position="144"/>
    </location>
</feature>
<dbReference type="InterPro" id="IPR010750">
    <property type="entry name" value="SGF29_tudor-like_dom"/>
</dbReference>
<keyword evidence="2" id="KW-0805">Transcription regulation</keyword>
<dbReference type="Gene3D" id="2.30.30.140">
    <property type="match status" value="2"/>
</dbReference>
<proteinExistence type="predicted"/>
<dbReference type="CDD" id="cd20393">
    <property type="entry name" value="Tudor_SGF29_rpt1"/>
    <property type="match status" value="1"/>
</dbReference>
<feature type="region of interest" description="Disordered" evidence="5">
    <location>
        <begin position="1"/>
        <end position="20"/>
    </location>
</feature>
<feature type="compositionally biased region" description="Low complexity" evidence="5">
    <location>
        <begin position="127"/>
        <end position="144"/>
    </location>
</feature>
<dbReference type="PANTHER" id="PTHR21539:SF0">
    <property type="entry name" value="SAGA-ASSOCIATED FACTOR 29"/>
    <property type="match status" value="1"/>
</dbReference>
<evidence type="ECO:0000256" key="4">
    <source>
        <dbReference type="ARBA" id="ARBA00023242"/>
    </source>
</evidence>
<dbReference type="Pfam" id="PF07039">
    <property type="entry name" value="SGF29_Tudor"/>
    <property type="match status" value="1"/>
</dbReference>
<keyword evidence="8" id="KW-1185">Reference proteome</keyword>
<dbReference type="KEGG" id="kpin:30170891"/>
<protein>
    <recommendedName>
        <fullName evidence="6">SGF29 C-terminal domain-containing protein</fullName>
    </recommendedName>
</protein>
<dbReference type="RefSeq" id="XP_070059145.1">
    <property type="nucleotide sequence ID" value="XM_070203044.1"/>
</dbReference>
<dbReference type="GO" id="GO:0005634">
    <property type="term" value="C:nucleus"/>
    <property type="evidence" value="ECO:0007669"/>
    <property type="project" value="UniProtKB-SubCell"/>
</dbReference>
<dbReference type="PROSITE" id="PS51518">
    <property type="entry name" value="SGF29_C"/>
    <property type="match status" value="1"/>
</dbReference>
<sequence>MSRNRLGSSKATAAENEQMNSQWHSLVDTLRLLPSIPTNPSFLKNGLTLETIEKEKEKDLRILINERKHLDEALDKLNVLLALRKGGLSSLNNNEIIKNENGFSTSIGITTLNPNNGGQIKRKRKNSNSISPSPNNFDYNFNNNNKNSNLNLNSKLRKELYFDQLPLQHGRKVAFKLPKSKSNDFDIDSNNNNNNELNSIGGGGGGEDWILAIIKQCIGQDKMRYEVQDVDDGGTYNTTLRSIIPLPDSNSPLNLSSNPINLEDFPKNSQVLALYPDTTSFYRATVISPPLPGTGNGLGLLNSKNNSNGNNGKDYIGSKKGVYRLMFVDDDDNVQEVAKDDVVAVSNLLFC</sequence>
<evidence type="ECO:0000256" key="3">
    <source>
        <dbReference type="ARBA" id="ARBA00023163"/>
    </source>
</evidence>
<dbReference type="InterPro" id="IPR037802">
    <property type="entry name" value="SGF29"/>
</dbReference>
<dbReference type="InterPro" id="IPR047288">
    <property type="entry name" value="Tudor_SGF29_rpt1"/>
</dbReference>
<evidence type="ECO:0000256" key="2">
    <source>
        <dbReference type="ARBA" id="ARBA00023015"/>
    </source>
</evidence>
<dbReference type="GO" id="GO:0000124">
    <property type="term" value="C:SAGA complex"/>
    <property type="evidence" value="ECO:0007669"/>
    <property type="project" value="InterPro"/>
</dbReference>
<feature type="domain" description="SGF29 C-terminal" evidence="6">
    <location>
        <begin position="163"/>
        <end position="351"/>
    </location>
</feature>
<keyword evidence="3" id="KW-0804">Transcription</keyword>
<reference evidence="7" key="1">
    <citation type="submission" date="2013-07" db="EMBL/GenBank/DDBJ databases">
        <authorList>
            <consortium name="The Broad Institute Genome Sequencing Platform"/>
            <person name="Cuomo C."/>
            <person name="Litvintseva A."/>
            <person name="Chen Y."/>
            <person name="Heitman J."/>
            <person name="Sun S."/>
            <person name="Springer D."/>
            <person name="Dromer F."/>
            <person name="Young S.K."/>
            <person name="Zeng Q."/>
            <person name="Gargeya S."/>
            <person name="Fitzgerald M."/>
            <person name="Abouelleil A."/>
            <person name="Alvarado L."/>
            <person name="Berlin A.M."/>
            <person name="Chapman S.B."/>
            <person name="Dewar J."/>
            <person name="Goldberg J."/>
            <person name="Griggs A."/>
            <person name="Gujja S."/>
            <person name="Hansen M."/>
            <person name="Howarth C."/>
            <person name="Imamovic A."/>
            <person name="Larimer J."/>
            <person name="McCowan C."/>
            <person name="Murphy C."/>
            <person name="Pearson M."/>
            <person name="Priest M."/>
            <person name="Roberts A."/>
            <person name="Saif S."/>
            <person name="Shea T."/>
            <person name="Sykes S."/>
            <person name="Wortman J."/>
            <person name="Nusbaum C."/>
            <person name="Birren B."/>
        </authorList>
    </citation>
    <scope>NUCLEOTIDE SEQUENCE</scope>
    <source>
        <strain evidence="7">CBS 10737</strain>
    </source>
</reference>
<evidence type="ECO:0000256" key="5">
    <source>
        <dbReference type="SAM" id="MobiDB-lite"/>
    </source>
</evidence>
<gene>
    <name evidence="7" type="ORF">I206_104983</name>
</gene>
<keyword evidence="4" id="KW-0539">Nucleus</keyword>
<evidence type="ECO:0000256" key="1">
    <source>
        <dbReference type="ARBA" id="ARBA00004123"/>
    </source>
</evidence>
<accession>A0AAJ8L8Z9</accession>
<evidence type="ECO:0000313" key="8">
    <source>
        <dbReference type="Proteomes" id="UP000094020"/>
    </source>
</evidence>
<dbReference type="InterPro" id="IPR047287">
    <property type="entry name" value="Tudor_SGF29_rpt2"/>
</dbReference>
<dbReference type="GeneID" id="30170891"/>
<organism evidence="7 8">
    <name type="scientific">Kwoniella pini CBS 10737</name>
    <dbReference type="NCBI Taxonomy" id="1296096"/>
    <lineage>
        <taxon>Eukaryota</taxon>
        <taxon>Fungi</taxon>
        <taxon>Dikarya</taxon>
        <taxon>Basidiomycota</taxon>
        <taxon>Agaricomycotina</taxon>
        <taxon>Tremellomycetes</taxon>
        <taxon>Tremellales</taxon>
        <taxon>Cryptococcaceae</taxon>
        <taxon>Kwoniella</taxon>
    </lineage>
</organism>
<name>A0AAJ8L8Z9_9TREE</name>
<dbReference type="EMBL" id="CP144524">
    <property type="protein sequence ID" value="WWC71030.1"/>
    <property type="molecule type" value="Genomic_DNA"/>
</dbReference>
<comment type="subcellular location">
    <subcellularLocation>
        <location evidence="1">Nucleus</location>
    </subcellularLocation>
</comment>
<reference evidence="7" key="2">
    <citation type="submission" date="2024-02" db="EMBL/GenBank/DDBJ databases">
        <title>Comparative genomics of Cryptococcus and Kwoniella reveals pathogenesis evolution and contrasting modes of karyotype evolution via chromosome fusion or intercentromeric recombination.</title>
        <authorList>
            <person name="Coelho M.A."/>
            <person name="David-Palma M."/>
            <person name="Shea T."/>
            <person name="Bowers K."/>
            <person name="McGinley-Smith S."/>
            <person name="Mohammad A.W."/>
            <person name="Gnirke A."/>
            <person name="Yurkov A.M."/>
            <person name="Nowrousian M."/>
            <person name="Sun S."/>
            <person name="Cuomo C.A."/>
            <person name="Heitman J."/>
        </authorList>
    </citation>
    <scope>NUCLEOTIDE SEQUENCE</scope>
    <source>
        <strain evidence="7">CBS 10737</strain>
    </source>
</reference>
<dbReference type="Proteomes" id="UP000094020">
    <property type="component" value="Chromosome 6"/>
</dbReference>